<feature type="chain" id="PRO_5001519593" evidence="1">
    <location>
        <begin position="27"/>
        <end position="81"/>
    </location>
</feature>
<keyword evidence="1" id="KW-0732">Signal</keyword>
<organism evidence="2">
    <name type="scientific">Amblyomma cajennense</name>
    <name type="common">Cayenne tick</name>
    <name type="synonym">Acarus cajennensis</name>
    <dbReference type="NCBI Taxonomy" id="34607"/>
    <lineage>
        <taxon>Eukaryota</taxon>
        <taxon>Metazoa</taxon>
        <taxon>Ecdysozoa</taxon>
        <taxon>Arthropoda</taxon>
        <taxon>Chelicerata</taxon>
        <taxon>Arachnida</taxon>
        <taxon>Acari</taxon>
        <taxon>Parasitiformes</taxon>
        <taxon>Ixodida</taxon>
        <taxon>Ixodoidea</taxon>
        <taxon>Ixodidae</taxon>
        <taxon>Amblyomminae</taxon>
        <taxon>Amblyomma</taxon>
    </lineage>
</organism>
<reference evidence="2" key="1">
    <citation type="submission" date="2014-03" db="EMBL/GenBank/DDBJ databases">
        <title>The sialotranscriptome of Amblyomma triste, Amblyomma parvum and Amblyomma cajennense ticks, uncovered by 454-based RNA-seq.</title>
        <authorList>
            <person name="Garcia G.R."/>
            <person name="Gardinassi L.G."/>
            <person name="Ribeiro J.M."/>
            <person name="Anatriello E."/>
            <person name="Ferreira B.R."/>
            <person name="Moreira H.N."/>
            <person name="Mafra C."/>
            <person name="Olegario M.M."/>
            <person name="Szabo P.J."/>
            <person name="Miranda-Santos I.K."/>
            <person name="Maruyama S.R."/>
        </authorList>
    </citation>
    <scope>NUCLEOTIDE SEQUENCE</scope>
    <source>
        <strain evidence="2">Uberlandia</strain>
        <tissue evidence="2">Salivary glands</tissue>
    </source>
</reference>
<dbReference type="EMBL" id="GBBK01005690">
    <property type="protein sequence ID" value="JAC18792.1"/>
    <property type="molecule type" value="mRNA"/>
</dbReference>
<feature type="signal peptide" evidence="1">
    <location>
        <begin position="1"/>
        <end position="26"/>
    </location>
</feature>
<evidence type="ECO:0000313" key="2">
    <source>
        <dbReference type="EMBL" id="JAC18792.1"/>
    </source>
</evidence>
<accession>A0A023FBC6</accession>
<proteinExistence type="evidence at transcript level"/>
<name>A0A023FBC6_AMBCJ</name>
<sequence length="81" mass="9146">MEGKKLHYTVFIVYWILLSLGRCLEGHTGVYFFSSPHATVSPEAARCEDKCSNGHLHKRFNIVKKRMEVSSTFVAPTCVAN</sequence>
<evidence type="ECO:0000256" key="1">
    <source>
        <dbReference type="SAM" id="SignalP"/>
    </source>
</evidence>
<dbReference type="AlphaFoldDB" id="A0A023FBC6"/>
<protein>
    <submittedName>
        <fullName evidence="2">Putative secreted protein</fullName>
    </submittedName>
</protein>